<dbReference type="EMBL" id="BTSX01000003">
    <property type="protein sequence ID" value="GMS89944.1"/>
    <property type="molecule type" value="Genomic_DNA"/>
</dbReference>
<accession>A0AAV5T3V7</accession>
<evidence type="ECO:0000313" key="2">
    <source>
        <dbReference type="EMBL" id="GMS89944.1"/>
    </source>
</evidence>
<keyword evidence="1" id="KW-0472">Membrane</keyword>
<protein>
    <submittedName>
        <fullName evidence="2">Uncharacterized protein</fullName>
    </submittedName>
</protein>
<evidence type="ECO:0000256" key="1">
    <source>
        <dbReference type="SAM" id="Phobius"/>
    </source>
</evidence>
<sequence length="197" mass="21871">GGRSSLLAMNSSVLGENTHKWKEQAAYMFDKHKERRDLEKKKMRRMKATNRSDDIPLASAGDYSILTDARSILPPYSPTAHDESFLDKLLWENAARTDASDFSLVDRTDNTEDVQTARTFTIYPRSMVAQQSSSVISKYQSSNPKPSSASLDDDVDPFSLLMKSLHAIAALAQYLLENPLILIALGSSILFLIVANA</sequence>
<keyword evidence="1" id="KW-0812">Transmembrane</keyword>
<dbReference type="Proteomes" id="UP001432027">
    <property type="component" value="Unassembled WGS sequence"/>
</dbReference>
<gene>
    <name evidence="2" type="ORF">PENTCL1PPCAC_12119</name>
</gene>
<reference evidence="2" key="1">
    <citation type="submission" date="2023-10" db="EMBL/GenBank/DDBJ databases">
        <title>Genome assembly of Pristionchus species.</title>
        <authorList>
            <person name="Yoshida K."/>
            <person name="Sommer R.J."/>
        </authorList>
    </citation>
    <scope>NUCLEOTIDE SEQUENCE</scope>
    <source>
        <strain evidence="2">RS0144</strain>
    </source>
</reference>
<feature type="transmembrane region" description="Helical" evidence="1">
    <location>
        <begin position="171"/>
        <end position="195"/>
    </location>
</feature>
<comment type="caution">
    <text evidence="2">The sequence shown here is derived from an EMBL/GenBank/DDBJ whole genome shotgun (WGS) entry which is preliminary data.</text>
</comment>
<evidence type="ECO:0000313" key="3">
    <source>
        <dbReference type="Proteomes" id="UP001432027"/>
    </source>
</evidence>
<keyword evidence="3" id="KW-1185">Reference proteome</keyword>
<feature type="non-terminal residue" evidence="2">
    <location>
        <position position="1"/>
    </location>
</feature>
<organism evidence="2 3">
    <name type="scientific">Pristionchus entomophagus</name>
    <dbReference type="NCBI Taxonomy" id="358040"/>
    <lineage>
        <taxon>Eukaryota</taxon>
        <taxon>Metazoa</taxon>
        <taxon>Ecdysozoa</taxon>
        <taxon>Nematoda</taxon>
        <taxon>Chromadorea</taxon>
        <taxon>Rhabditida</taxon>
        <taxon>Rhabditina</taxon>
        <taxon>Diplogasteromorpha</taxon>
        <taxon>Diplogasteroidea</taxon>
        <taxon>Neodiplogasteridae</taxon>
        <taxon>Pristionchus</taxon>
    </lineage>
</organism>
<keyword evidence="1" id="KW-1133">Transmembrane helix</keyword>
<name>A0AAV5T3V7_9BILA</name>
<dbReference type="AlphaFoldDB" id="A0AAV5T3V7"/>
<proteinExistence type="predicted"/>